<protein>
    <recommendedName>
        <fullName evidence="3">DUF4245 domain-containing protein</fullName>
    </recommendedName>
</protein>
<proteinExistence type="predicted"/>
<dbReference type="InterPro" id="IPR025339">
    <property type="entry name" value="DUF4245"/>
</dbReference>
<evidence type="ECO:0000313" key="2">
    <source>
        <dbReference type="Proteomes" id="UP000271426"/>
    </source>
</evidence>
<evidence type="ECO:0008006" key="3">
    <source>
        <dbReference type="Google" id="ProtNLM"/>
    </source>
</evidence>
<dbReference type="EMBL" id="CP033898">
    <property type="protein sequence ID" value="AZA09590.1"/>
    <property type="molecule type" value="Genomic_DNA"/>
</dbReference>
<gene>
    <name evidence="1" type="ORF">CPPEL_07400</name>
</gene>
<organism evidence="1 2">
    <name type="scientific">Corynebacterium pseudopelargi</name>
    <dbReference type="NCBI Taxonomy" id="2080757"/>
    <lineage>
        <taxon>Bacteria</taxon>
        <taxon>Bacillati</taxon>
        <taxon>Actinomycetota</taxon>
        <taxon>Actinomycetes</taxon>
        <taxon>Mycobacteriales</taxon>
        <taxon>Corynebacteriaceae</taxon>
        <taxon>Corynebacterium</taxon>
    </lineage>
</organism>
<sequence precursor="true">MLLSLGAIIIVMVLSVGFTGMCSFNKDSAEHGPVREVDPTTFIEIEAGAMNFPLHMPAMPEDWVANSARRTAIAGEPAPAIGWVVRKDSYVQLIQTGVEAEEAVKGFDEHPREQDGTHQVGDITVTSYSSDERGVRPVMVADLGTSRLLVSGAAPEEDFDAVIAATAKAPVVGSN</sequence>
<dbReference type="Proteomes" id="UP000271426">
    <property type="component" value="Chromosome"/>
</dbReference>
<keyword evidence="2" id="KW-1185">Reference proteome</keyword>
<name>A0A3G6IZU6_9CORY</name>
<dbReference type="KEGG" id="cpso:CPPEL_07400"/>
<dbReference type="AlphaFoldDB" id="A0A3G6IZU6"/>
<accession>A0A3G6IZU6</accession>
<evidence type="ECO:0000313" key="1">
    <source>
        <dbReference type="EMBL" id="AZA09590.1"/>
    </source>
</evidence>
<reference evidence="1 2" key="1">
    <citation type="submission" date="2018-11" db="EMBL/GenBank/DDBJ databases">
        <authorList>
            <person name="Kleinhagauer T."/>
            <person name="Glaeser S.P."/>
            <person name="Spergser J."/>
            <person name="Ruckert C."/>
            <person name="Kaempfer P."/>
            <person name="Busse H.-J."/>
        </authorList>
    </citation>
    <scope>NUCLEOTIDE SEQUENCE [LARGE SCALE GENOMIC DNA]</scope>
    <source>
        <strain evidence="1 2">812CH</strain>
    </source>
</reference>
<dbReference type="Pfam" id="PF14030">
    <property type="entry name" value="DUF4245"/>
    <property type="match status" value="1"/>
</dbReference>